<comment type="caution">
    <text evidence="4">The sequence shown here is derived from an EMBL/GenBank/DDBJ whole genome shotgun (WGS) entry which is preliminary data.</text>
</comment>
<dbReference type="Gene3D" id="3.40.630.30">
    <property type="match status" value="1"/>
</dbReference>
<gene>
    <name evidence="4" type="ORF">FNW02_26220</name>
</gene>
<proteinExistence type="predicted"/>
<sequence>MKLLVREAQPNDAAAIVGILNPIIEIGVYTAFDTPLTVDAELEYILNFPQRGVFHVAVNSSDQQVVGFQTLEPFATYTHAFDHVGIIATFVDLSYRRQGIGKSLSEATFKSACSKGYEKIFTYVRADNSDALASYLRRGFNVVGTAKKHAKIKGTYVDEIIIERFL</sequence>
<dbReference type="PANTHER" id="PTHR43877">
    <property type="entry name" value="AMINOALKYLPHOSPHONATE N-ACETYLTRANSFERASE-RELATED-RELATED"/>
    <property type="match status" value="1"/>
</dbReference>
<dbReference type="CDD" id="cd04301">
    <property type="entry name" value="NAT_SF"/>
    <property type="match status" value="1"/>
</dbReference>
<evidence type="ECO:0000256" key="1">
    <source>
        <dbReference type="ARBA" id="ARBA00022679"/>
    </source>
</evidence>
<dbReference type="Proteomes" id="UP001165986">
    <property type="component" value="Unassembled WGS sequence"/>
</dbReference>
<dbReference type="EMBL" id="VJXY01000037">
    <property type="protein sequence ID" value="MBD6619227.1"/>
    <property type="molecule type" value="Genomic_DNA"/>
</dbReference>
<dbReference type="RefSeq" id="WP_191760417.1">
    <property type="nucleotide sequence ID" value="NZ_VJXY01000037.1"/>
</dbReference>
<dbReference type="Pfam" id="PF00583">
    <property type="entry name" value="Acetyltransf_1"/>
    <property type="match status" value="1"/>
</dbReference>
<keyword evidence="5" id="KW-1185">Reference proteome</keyword>
<keyword evidence="2" id="KW-0012">Acyltransferase</keyword>
<dbReference type="InterPro" id="IPR016181">
    <property type="entry name" value="Acyl_CoA_acyltransferase"/>
</dbReference>
<dbReference type="PROSITE" id="PS51186">
    <property type="entry name" value="GNAT"/>
    <property type="match status" value="1"/>
</dbReference>
<accession>A0AA40VTI1</accession>
<evidence type="ECO:0000313" key="5">
    <source>
        <dbReference type="Proteomes" id="UP001165986"/>
    </source>
</evidence>
<organism evidence="4 5">
    <name type="scientific">Komarekiella delphini-convector SJRDD-AB1</name>
    <dbReference type="NCBI Taxonomy" id="2593771"/>
    <lineage>
        <taxon>Bacteria</taxon>
        <taxon>Bacillati</taxon>
        <taxon>Cyanobacteriota</taxon>
        <taxon>Cyanophyceae</taxon>
        <taxon>Nostocales</taxon>
        <taxon>Nostocaceae</taxon>
        <taxon>Komarekiella</taxon>
        <taxon>Komarekiella delphini-convector</taxon>
    </lineage>
</organism>
<keyword evidence="1" id="KW-0808">Transferase</keyword>
<evidence type="ECO:0000259" key="3">
    <source>
        <dbReference type="PROSITE" id="PS51186"/>
    </source>
</evidence>
<protein>
    <submittedName>
        <fullName evidence="4">GNAT family N-acetyltransferase</fullName>
    </submittedName>
</protein>
<dbReference type="InterPro" id="IPR000182">
    <property type="entry name" value="GNAT_dom"/>
</dbReference>
<dbReference type="SUPFAM" id="SSF55729">
    <property type="entry name" value="Acyl-CoA N-acyltransferases (Nat)"/>
    <property type="match status" value="1"/>
</dbReference>
<name>A0AA40VTI1_9NOST</name>
<dbReference type="PANTHER" id="PTHR43877:SF1">
    <property type="entry name" value="ACETYLTRANSFERASE"/>
    <property type="match status" value="1"/>
</dbReference>
<evidence type="ECO:0000256" key="2">
    <source>
        <dbReference type="ARBA" id="ARBA00023315"/>
    </source>
</evidence>
<dbReference type="InterPro" id="IPR050832">
    <property type="entry name" value="Bact_Acetyltransf"/>
</dbReference>
<evidence type="ECO:0000313" key="4">
    <source>
        <dbReference type="EMBL" id="MBD6619227.1"/>
    </source>
</evidence>
<reference evidence="4" key="1">
    <citation type="submission" date="2019-07" db="EMBL/GenBank/DDBJ databases">
        <title>Toxilogical consequences of a new and cryptic species of cyanobacteria (Komarekiella delphini-convector) recovered from the epidermis of a bottlenose dolphin and 1500 ft. in the air.</title>
        <authorList>
            <person name="Brown A.O."/>
            <person name="Dvorak P."/>
            <person name="Villanueva C.D."/>
            <person name="Foss A.J."/>
            <person name="Garvey A.D."/>
            <person name="Gibson Q.A."/>
            <person name="Johansen J.R."/>
            <person name="Casamatta D.A."/>
        </authorList>
    </citation>
    <scope>NUCLEOTIDE SEQUENCE</scope>
    <source>
        <strain evidence="4">SJRDD-AB1</strain>
    </source>
</reference>
<dbReference type="GO" id="GO:0016747">
    <property type="term" value="F:acyltransferase activity, transferring groups other than amino-acyl groups"/>
    <property type="evidence" value="ECO:0007669"/>
    <property type="project" value="InterPro"/>
</dbReference>
<dbReference type="AlphaFoldDB" id="A0AA40VTI1"/>
<feature type="domain" description="N-acetyltransferase" evidence="3">
    <location>
        <begin position="3"/>
        <end position="163"/>
    </location>
</feature>